<organism evidence="2 3">
    <name type="scientific">Grifola frondosa</name>
    <name type="common">Maitake</name>
    <name type="synonym">Polyporus frondosus</name>
    <dbReference type="NCBI Taxonomy" id="5627"/>
    <lineage>
        <taxon>Eukaryota</taxon>
        <taxon>Fungi</taxon>
        <taxon>Dikarya</taxon>
        <taxon>Basidiomycota</taxon>
        <taxon>Agaricomycotina</taxon>
        <taxon>Agaricomycetes</taxon>
        <taxon>Polyporales</taxon>
        <taxon>Grifolaceae</taxon>
        <taxon>Grifola</taxon>
    </lineage>
</organism>
<protein>
    <submittedName>
        <fullName evidence="2">Uncharacterized protein</fullName>
    </submittedName>
</protein>
<feature type="signal peptide" evidence="1">
    <location>
        <begin position="1"/>
        <end position="24"/>
    </location>
</feature>
<proteinExistence type="predicted"/>
<gene>
    <name evidence="2" type="ORF">A0H81_05773</name>
</gene>
<accession>A0A1C7MCS5</accession>
<feature type="chain" id="PRO_5008889056" evidence="1">
    <location>
        <begin position="25"/>
        <end position="75"/>
    </location>
</feature>
<keyword evidence="3" id="KW-1185">Reference proteome</keyword>
<dbReference type="Proteomes" id="UP000092993">
    <property type="component" value="Unassembled WGS sequence"/>
</dbReference>
<dbReference type="EMBL" id="LUGG01000005">
    <property type="protein sequence ID" value="OBZ74723.1"/>
    <property type="molecule type" value="Genomic_DNA"/>
</dbReference>
<keyword evidence="1" id="KW-0732">Signal</keyword>
<reference evidence="2 3" key="1">
    <citation type="submission" date="2016-03" db="EMBL/GenBank/DDBJ databases">
        <title>Whole genome sequencing of Grifola frondosa 9006-11.</title>
        <authorList>
            <person name="Min B."/>
            <person name="Park H."/>
            <person name="Kim J.-G."/>
            <person name="Cho H."/>
            <person name="Oh Y.-L."/>
            <person name="Kong W.-S."/>
            <person name="Choi I.-G."/>
        </authorList>
    </citation>
    <scope>NUCLEOTIDE SEQUENCE [LARGE SCALE GENOMIC DNA]</scope>
    <source>
        <strain evidence="2 3">9006-11</strain>
    </source>
</reference>
<dbReference type="AlphaFoldDB" id="A0A1C7MCS5"/>
<evidence type="ECO:0000256" key="1">
    <source>
        <dbReference type="SAM" id="SignalP"/>
    </source>
</evidence>
<name>A0A1C7MCS5_GRIFR</name>
<evidence type="ECO:0000313" key="3">
    <source>
        <dbReference type="Proteomes" id="UP000092993"/>
    </source>
</evidence>
<sequence>MPTRPLGPHPLLVHFLRLLAMVRPRRPPKLDPDDESLASATASSLQLNERVKECTKQVPVYVVVCGLYPGVYLDQ</sequence>
<evidence type="ECO:0000313" key="2">
    <source>
        <dbReference type="EMBL" id="OBZ74723.1"/>
    </source>
</evidence>
<comment type="caution">
    <text evidence="2">The sequence shown here is derived from an EMBL/GenBank/DDBJ whole genome shotgun (WGS) entry which is preliminary data.</text>
</comment>